<reference evidence="3" key="1">
    <citation type="journal article" date="2019" name="Int. J. Syst. Evol. Microbiol.">
        <title>The Global Catalogue of Microorganisms (GCM) 10K type strain sequencing project: providing services to taxonomists for standard genome sequencing and annotation.</title>
        <authorList>
            <consortium name="The Broad Institute Genomics Platform"/>
            <consortium name="The Broad Institute Genome Sequencing Center for Infectious Disease"/>
            <person name="Wu L."/>
            <person name="Ma J."/>
        </authorList>
    </citation>
    <scope>NUCLEOTIDE SEQUENCE [LARGE SCALE GENOMIC DNA]</scope>
    <source>
        <strain evidence="3">JCM 11650</strain>
    </source>
</reference>
<evidence type="ECO:0000313" key="3">
    <source>
        <dbReference type="Proteomes" id="UP001597280"/>
    </source>
</evidence>
<name>A0ABW4Q2K3_9MICO</name>
<gene>
    <name evidence="2" type="ORF">ACFSDA_12900</name>
</gene>
<organism evidence="2 3">
    <name type="scientific">Brachybacterium rhamnosum</name>
    <dbReference type="NCBI Taxonomy" id="173361"/>
    <lineage>
        <taxon>Bacteria</taxon>
        <taxon>Bacillati</taxon>
        <taxon>Actinomycetota</taxon>
        <taxon>Actinomycetes</taxon>
        <taxon>Micrococcales</taxon>
        <taxon>Dermabacteraceae</taxon>
        <taxon>Brachybacterium</taxon>
    </lineage>
</organism>
<feature type="region of interest" description="Disordered" evidence="1">
    <location>
        <begin position="31"/>
        <end position="60"/>
    </location>
</feature>
<feature type="region of interest" description="Disordered" evidence="1">
    <location>
        <begin position="76"/>
        <end position="123"/>
    </location>
</feature>
<keyword evidence="3" id="KW-1185">Reference proteome</keyword>
<dbReference type="EMBL" id="JBHUFL010000003">
    <property type="protein sequence ID" value="MFD1835966.1"/>
    <property type="molecule type" value="Genomic_DNA"/>
</dbReference>
<proteinExistence type="predicted"/>
<feature type="compositionally biased region" description="Basic and acidic residues" evidence="1">
    <location>
        <begin position="51"/>
        <end position="60"/>
    </location>
</feature>
<evidence type="ECO:0008006" key="4">
    <source>
        <dbReference type="Google" id="ProtNLM"/>
    </source>
</evidence>
<sequence length="123" mass="12096">MKKFVFLAGLAIGVVVGSRLGRGPYESLERTAKQVAGDPEVQRRAGQAKEAAGKVAHDAAETVKAKAPEVASAASGAVSGAASAAKEKVSGSSDDAADATVAEDSTAAAGGDAEVGEDRPLSS</sequence>
<dbReference type="Proteomes" id="UP001597280">
    <property type="component" value="Unassembled WGS sequence"/>
</dbReference>
<dbReference type="RefSeq" id="WP_137770667.1">
    <property type="nucleotide sequence ID" value="NZ_BAAAIS010000003.1"/>
</dbReference>
<evidence type="ECO:0000256" key="1">
    <source>
        <dbReference type="SAM" id="MobiDB-lite"/>
    </source>
</evidence>
<accession>A0ABW4Q2K3</accession>
<protein>
    <recommendedName>
        <fullName evidence="4">YtxH domain-containing protein</fullName>
    </recommendedName>
</protein>
<comment type="caution">
    <text evidence="2">The sequence shown here is derived from an EMBL/GenBank/DDBJ whole genome shotgun (WGS) entry which is preliminary data.</text>
</comment>
<evidence type="ECO:0000313" key="2">
    <source>
        <dbReference type="EMBL" id="MFD1835966.1"/>
    </source>
</evidence>